<dbReference type="PROSITE" id="PS51257">
    <property type="entry name" value="PROKAR_LIPOPROTEIN"/>
    <property type="match status" value="1"/>
</dbReference>
<dbReference type="AlphaFoldDB" id="A0A7K0KIR7"/>
<dbReference type="EMBL" id="VUNG01000056">
    <property type="protein sequence ID" value="MST85837.1"/>
    <property type="molecule type" value="Genomic_DNA"/>
</dbReference>
<keyword evidence="2" id="KW-1185">Reference proteome</keyword>
<dbReference type="InterPro" id="IPR026906">
    <property type="entry name" value="LRR_5"/>
</dbReference>
<dbReference type="SUPFAM" id="SSF52058">
    <property type="entry name" value="L domain-like"/>
    <property type="match status" value="1"/>
</dbReference>
<dbReference type="RefSeq" id="WP_154535437.1">
    <property type="nucleotide sequence ID" value="NZ_VUNG01000056.1"/>
</dbReference>
<dbReference type="InterPro" id="IPR032675">
    <property type="entry name" value="LRR_dom_sf"/>
</dbReference>
<evidence type="ECO:0000313" key="2">
    <source>
        <dbReference type="Proteomes" id="UP000438914"/>
    </source>
</evidence>
<protein>
    <submittedName>
        <fullName evidence="1">Leucine-rich repeat domain-containing protein</fullName>
    </submittedName>
</protein>
<name>A0A7K0KIR7_9BACT</name>
<dbReference type="Gene3D" id="3.80.10.10">
    <property type="entry name" value="Ribonuclease Inhibitor"/>
    <property type="match status" value="2"/>
</dbReference>
<dbReference type="Proteomes" id="UP000438914">
    <property type="component" value="Unassembled WGS sequence"/>
</dbReference>
<evidence type="ECO:0000313" key="1">
    <source>
        <dbReference type="EMBL" id="MST85837.1"/>
    </source>
</evidence>
<dbReference type="Pfam" id="PF13306">
    <property type="entry name" value="LRR_5"/>
    <property type="match status" value="1"/>
</dbReference>
<gene>
    <name evidence="1" type="ORF">FYJ73_14375</name>
</gene>
<accession>A0A7K0KIR7</accession>
<reference evidence="1 2" key="1">
    <citation type="submission" date="2019-08" db="EMBL/GenBank/DDBJ databases">
        <title>In-depth cultivation of the pig gut microbiome towards novel bacterial diversity and tailored functional studies.</title>
        <authorList>
            <person name="Wylensek D."/>
            <person name="Hitch T.C.A."/>
            <person name="Clavel T."/>
        </authorList>
    </citation>
    <scope>NUCLEOTIDE SEQUENCE [LARGE SCALE GENOMIC DNA]</scope>
    <source>
        <strain evidence="1 2">LKV-178-WT-2A</strain>
    </source>
</reference>
<sequence length="466" mass="50842">MKTKNILLVALAVLTVSSCKDSEEEEPMNPVTEQILATGLNVGADGVDTTVVFPKSDAYGVDINFASGSGKWMSAKECTDAVTGAQGIRIQCAPSDTSLFAREATVNISSPRGNYVVKVNQKPYKLAYFTDSIIYVKNTGGSVVLRVKANSPFKIKKIPQITGSGENTKFVDTSWLEEIYKKVNCNEGQTLEFPFGVQLNTGLGRSASYGISVESILPNDNARGIKVRDIIEVRQEPRTLNASETIKFGMFSEPLSVLLGQDKENLSRLRKLTMTGYPTPYDIEYAAKIGKLSLDTLDMSGLNATFYSDEFDIEEREFFGSHLSRILLPQGIGAIRNEAFANCKNLKTVVLPSSVEHIGVEAFASSPKIEEIVIPADSKLSSIYDEAFNTGGTLTTLFIPKAANLSAKALKGLRVKNLHVALTTPPTLDSDTEVDRSKSTLYVPKGCKDKYASATYWKDFGKIVEE</sequence>
<proteinExistence type="predicted"/>
<organism evidence="1 2">
    <name type="scientific">Hallella mizrahii</name>
    <dbReference type="NCBI Taxonomy" id="2606637"/>
    <lineage>
        <taxon>Bacteria</taxon>
        <taxon>Pseudomonadati</taxon>
        <taxon>Bacteroidota</taxon>
        <taxon>Bacteroidia</taxon>
        <taxon>Bacteroidales</taxon>
        <taxon>Prevotellaceae</taxon>
        <taxon>Hallella</taxon>
    </lineage>
</organism>
<comment type="caution">
    <text evidence="1">The sequence shown here is derived from an EMBL/GenBank/DDBJ whole genome shotgun (WGS) entry which is preliminary data.</text>
</comment>